<keyword evidence="2" id="KW-1185">Reference proteome</keyword>
<evidence type="ECO:0000313" key="1">
    <source>
        <dbReference type="EMBL" id="GFN84228.1"/>
    </source>
</evidence>
<protein>
    <recommendedName>
        <fullName evidence="3">Peptidase A2 domain-containing protein</fullName>
    </recommendedName>
</protein>
<dbReference type="EMBL" id="BLXT01001286">
    <property type="protein sequence ID" value="GFN84228.1"/>
    <property type="molecule type" value="Genomic_DNA"/>
</dbReference>
<name>A0AAV3YQ26_9GAST</name>
<reference evidence="1 2" key="1">
    <citation type="journal article" date="2021" name="Elife">
        <title>Chloroplast acquisition without the gene transfer in kleptoplastic sea slugs, Plakobranchus ocellatus.</title>
        <authorList>
            <person name="Maeda T."/>
            <person name="Takahashi S."/>
            <person name="Yoshida T."/>
            <person name="Shimamura S."/>
            <person name="Takaki Y."/>
            <person name="Nagai Y."/>
            <person name="Toyoda A."/>
            <person name="Suzuki Y."/>
            <person name="Arimoto A."/>
            <person name="Ishii H."/>
            <person name="Satoh N."/>
            <person name="Nishiyama T."/>
            <person name="Hasebe M."/>
            <person name="Maruyama T."/>
            <person name="Minagawa J."/>
            <person name="Obokata J."/>
            <person name="Shigenobu S."/>
        </authorList>
    </citation>
    <scope>NUCLEOTIDE SEQUENCE [LARGE SCALE GENOMIC DNA]</scope>
</reference>
<evidence type="ECO:0008006" key="3">
    <source>
        <dbReference type="Google" id="ProtNLM"/>
    </source>
</evidence>
<gene>
    <name evidence="1" type="ORF">PoB_001073400</name>
</gene>
<accession>A0AAV3YQ26</accession>
<evidence type="ECO:0000313" key="2">
    <source>
        <dbReference type="Proteomes" id="UP000735302"/>
    </source>
</evidence>
<dbReference type="AlphaFoldDB" id="A0AAV3YQ26"/>
<organism evidence="1 2">
    <name type="scientific">Plakobranchus ocellatus</name>
    <dbReference type="NCBI Taxonomy" id="259542"/>
    <lineage>
        <taxon>Eukaryota</taxon>
        <taxon>Metazoa</taxon>
        <taxon>Spiralia</taxon>
        <taxon>Lophotrochozoa</taxon>
        <taxon>Mollusca</taxon>
        <taxon>Gastropoda</taxon>
        <taxon>Heterobranchia</taxon>
        <taxon>Euthyneura</taxon>
        <taxon>Panpulmonata</taxon>
        <taxon>Sacoglossa</taxon>
        <taxon>Placobranchoidea</taxon>
        <taxon>Plakobranchidae</taxon>
        <taxon>Plakobranchus</taxon>
    </lineage>
</organism>
<dbReference type="Proteomes" id="UP000735302">
    <property type="component" value="Unassembled WGS sequence"/>
</dbReference>
<sequence>MTLEETVIFIAQKEQGKATQSAVGDCSASINNPSTPAPPVQHKVGCWACGEHSHGPRARYCGAWSFKCAKCSVKVQLIPIPDDHATLGYPMYDTSKLSSITLPMIADTGCQSSIIHSAHAMGFSKSDIIPVKLVVRGAIMEDLGVAGAVITDVSTDTSGTPCSTRQLIYVGQASAVHKSALVPIHCQEKVHQDLKRDVRLGGLEKVAPTQLTWCSRMVITVKADGTPRRTVDLQVQNRHSVRQTHHVETS</sequence>
<comment type="caution">
    <text evidence="1">The sequence shown here is derived from an EMBL/GenBank/DDBJ whole genome shotgun (WGS) entry which is preliminary data.</text>
</comment>
<proteinExistence type="predicted"/>